<evidence type="ECO:0000256" key="4">
    <source>
        <dbReference type="RuleBase" id="RU003733"/>
    </source>
</evidence>
<comment type="similarity">
    <text evidence="1 4">Belongs to the FGGY kinase family.</text>
</comment>
<name>A0A1V4ER01_9BACL</name>
<dbReference type="PROSITE" id="PS00445">
    <property type="entry name" value="FGGY_KINASES_2"/>
    <property type="match status" value="1"/>
</dbReference>
<dbReference type="AlphaFoldDB" id="A0A1V4ER01"/>
<dbReference type="PANTHER" id="PTHR43095">
    <property type="entry name" value="SUGAR KINASE"/>
    <property type="match status" value="1"/>
</dbReference>
<evidence type="ECO:0000259" key="5">
    <source>
        <dbReference type="Pfam" id="PF00370"/>
    </source>
</evidence>
<accession>A0A1V4ER01</accession>
<dbReference type="PIRSF" id="PIRSF000538">
    <property type="entry name" value="GlpK"/>
    <property type="match status" value="1"/>
</dbReference>
<gene>
    <name evidence="7" type="ORF">B2M26_12670</name>
</gene>
<organism evidence="7 8">
    <name type="scientific">Ferroacidibacillus organovorans</name>
    <dbReference type="NCBI Taxonomy" id="1765683"/>
    <lineage>
        <taxon>Bacteria</taxon>
        <taxon>Bacillati</taxon>
        <taxon>Bacillota</taxon>
        <taxon>Bacilli</taxon>
        <taxon>Bacillales</taxon>
        <taxon>Alicyclobacillaceae</taxon>
        <taxon>Ferroacidibacillus</taxon>
    </lineage>
</organism>
<dbReference type="CDD" id="cd07770">
    <property type="entry name" value="ASKHA_NBD_FGGY_GntK"/>
    <property type="match status" value="1"/>
</dbReference>
<keyword evidence="3 4" id="KW-0418">Kinase</keyword>
<keyword evidence="2 4" id="KW-0808">Transferase</keyword>
<evidence type="ECO:0000256" key="1">
    <source>
        <dbReference type="ARBA" id="ARBA00009156"/>
    </source>
</evidence>
<dbReference type="InterPro" id="IPR018484">
    <property type="entry name" value="FGGY_N"/>
</dbReference>
<dbReference type="RefSeq" id="WP_079291601.1">
    <property type="nucleotide sequence ID" value="NZ_MWPS01000038.1"/>
</dbReference>
<evidence type="ECO:0000256" key="3">
    <source>
        <dbReference type="ARBA" id="ARBA00022777"/>
    </source>
</evidence>
<dbReference type="PANTHER" id="PTHR43095:SF2">
    <property type="entry name" value="GLUCONOKINASE"/>
    <property type="match status" value="1"/>
</dbReference>
<dbReference type="Gene3D" id="3.30.420.40">
    <property type="match status" value="2"/>
</dbReference>
<feature type="domain" description="Carbohydrate kinase FGGY N-terminal" evidence="5">
    <location>
        <begin position="7"/>
        <end position="249"/>
    </location>
</feature>
<dbReference type="GO" id="GO:0016301">
    <property type="term" value="F:kinase activity"/>
    <property type="evidence" value="ECO:0007669"/>
    <property type="project" value="UniProtKB-KW"/>
</dbReference>
<dbReference type="Proteomes" id="UP000190229">
    <property type="component" value="Unassembled WGS sequence"/>
</dbReference>
<dbReference type="InterPro" id="IPR018483">
    <property type="entry name" value="Carb_kinase_FGGY_CS"/>
</dbReference>
<dbReference type="SUPFAM" id="SSF53067">
    <property type="entry name" value="Actin-like ATPase domain"/>
    <property type="match status" value="2"/>
</dbReference>
<feature type="domain" description="Carbohydrate kinase FGGY C-terminal" evidence="6">
    <location>
        <begin position="261"/>
        <end position="447"/>
    </location>
</feature>
<evidence type="ECO:0000313" key="7">
    <source>
        <dbReference type="EMBL" id="OPG15312.1"/>
    </source>
</evidence>
<keyword evidence="8" id="KW-1185">Reference proteome</keyword>
<dbReference type="InterPro" id="IPR050406">
    <property type="entry name" value="FGGY_Carb_Kinase"/>
</dbReference>
<dbReference type="GO" id="GO:0005975">
    <property type="term" value="P:carbohydrate metabolic process"/>
    <property type="evidence" value="ECO:0007669"/>
    <property type="project" value="InterPro"/>
</dbReference>
<proteinExistence type="inferred from homology"/>
<evidence type="ECO:0008006" key="9">
    <source>
        <dbReference type="Google" id="ProtNLM"/>
    </source>
</evidence>
<evidence type="ECO:0000256" key="2">
    <source>
        <dbReference type="ARBA" id="ARBA00022679"/>
    </source>
</evidence>
<dbReference type="Pfam" id="PF00370">
    <property type="entry name" value="FGGY_N"/>
    <property type="match status" value="1"/>
</dbReference>
<evidence type="ECO:0000313" key="8">
    <source>
        <dbReference type="Proteomes" id="UP000190229"/>
    </source>
</evidence>
<dbReference type="InterPro" id="IPR043129">
    <property type="entry name" value="ATPase_NBD"/>
</dbReference>
<dbReference type="Pfam" id="PF02782">
    <property type="entry name" value="FGGY_C"/>
    <property type="match status" value="1"/>
</dbReference>
<comment type="caution">
    <text evidence="7">The sequence shown here is derived from an EMBL/GenBank/DDBJ whole genome shotgun (WGS) entry which is preliminary data.</text>
</comment>
<dbReference type="GO" id="GO:0016773">
    <property type="term" value="F:phosphotransferase activity, alcohol group as acceptor"/>
    <property type="evidence" value="ECO:0007669"/>
    <property type="project" value="InterPro"/>
</dbReference>
<dbReference type="InterPro" id="IPR000577">
    <property type="entry name" value="Carb_kinase_FGGY"/>
</dbReference>
<dbReference type="EMBL" id="MWPS01000038">
    <property type="protein sequence ID" value="OPG15312.1"/>
    <property type="molecule type" value="Genomic_DNA"/>
</dbReference>
<protein>
    <recommendedName>
        <fullName evidence="9">Gluconate kinase</fullName>
    </recommendedName>
</protein>
<sequence>MDDKFCVIGLDLGTTSVKTLTVDQTGVTRFRAARKISTNIGPNGRAVQDPFEIRDALNSVFELALHAARKDGFLVHRVGFSAAMHSLMIVSEEGEPLTQAMTWMDSRAKKQAELLWESLNGKKIYEETGTPIHAMSPFVKLVWLRETQPQLLKMGNRIASVKEWIWHAWFDEWMIDESMAGATGLYDVEKRSWHEHALTRIGVNPAQLSRIVPTSYRQAGCRETRLQLAGLTADTLFSIGSTDGVLANLALGVTDSSKMVFTVGTSMAVRSGAKRKVTNPSLRPFCYRLDDQRFVIGAPSNSGGVILEWLMNMLYGDDRAENVDETLAVLIRDAGNLELQSLYCLPYAAGERAPLWDEEAKASFIGLHLKHQKIHLVRAAIEGMIYNAKWLIDNLSASTGNPEQVYLSGKLFDELWICQLCANVFGVPVVRQTLEDASTIGAILLAADTAEFAQSLKRCERSEKMDPEEEMEEVQRLRFKEYQRLCRLLYPSA</sequence>
<dbReference type="InterPro" id="IPR018485">
    <property type="entry name" value="FGGY_C"/>
</dbReference>
<evidence type="ECO:0000259" key="6">
    <source>
        <dbReference type="Pfam" id="PF02782"/>
    </source>
</evidence>
<reference evidence="7 8" key="1">
    <citation type="submission" date="2017-02" db="EMBL/GenBank/DDBJ databases">
        <title>Draft genome of Acidibacillus ferrooxidans Huett2.</title>
        <authorList>
            <person name="Schopf S."/>
        </authorList>
    </citation>
    <scope>NUCLEOTIDE SEQUENCE [LARGE SCALE GENOMIC DNA]</scope>
    <source>
        <strain evidence="7 8">Huett2</strain>
    </source>
</reference>